<accession>A0ABQ1NFD3</accession>
<dbReference type="InterPro" id="IPR000887">
    <property type="entry name" value="Aldlse_KDPG_KHG"/>
</dbReference>
<dbReference type="NCBIfam" id="TIGR01182">
    <property type="entry name" value="eda"/>
    <property type="match status" value="1"/>
</dbReference>
<keyword evidence="4" id="KW-0456">Lyase</keyword>
<gene>
    <name evidence="6" type="ORF">GCM10007216_02430</name>
</gene>
<comment type="similarity">
    <text evidence="2">Belongs to the KHG/KDPG aldolase family.</text>
</comment>
<name>A0ABQ1NFD3_9BACI</name>
<evidence type="ECO:0000256" key="5">
    <source>
        <dbReference type="ARBA" id="ARBA00023277"/>
    </source>
</evidence>
<dbReference type="Proteomes" id="UP000619534">
    <property type="component" value="Unassembled WGS sequence"/>
</dbReference>
<evidence type="ECO:0000256" key="1">
    <source>
        <dbReference type="ARBA" id="ARBA00004761"/>
    </source>
</evidence>
<reference evidence="7" key="1">
    <citation type="journal article" date="2019" name="Int. J. Syst. Evol. Microbiol.">
        <title>The Global Catalogue of Microorganisms (GCM) 10K type strain sequencing project: providing services to taxonomists for standard genome sequencing and annotation.</title>
        <authorList>
            <consortium name="The Broad Institute Genomics Platform"/>
            <consortium name="The Broad Institute Genome Sequencing Center for Infectious Disease"/>
            <person name="Wu L."/>
            <person name="Ma J."/>
        </authorList>
    </citation>
    <scope>NUCLEOTIDE SEQUENCE [LARGE SCALE GENOMIC DNA]</scope>
    <source>
        <strain evidence="7">CCM 7282</strain>
    </source>
</reference>
<dbReference type="RefSeq" id="WP_062444558.1">
    <property type="nucleotide sequence ID" value="NZ_BMCJ01000001.1"/>
</dbReference>
<proteinExistence type="inferred from homology"/>
<dbReference type="InterPro" id="IPR013785">
    <property type="entry name" value="Aldolase_TIM"/>
</dbReference>
<comment type="pathway">
    <text evidence="1">Carbohydrate acid metabolism.</text>
</comment>
<dbReference type="Pfam" id="PF01081">
    <property type="entry name" value="Aldolase"/>
    <property type="match status" value="1"/>
</dbReference>
<keyword evidence="7" id="KW-1185">Reference proteome</keyword>
<dbReference type="EMBL" id="BMCJ01000001">
    <property type="protein sequence ID" value="GGC75396.1"/>
    <property type="molecule type" value="Genomic_DNA"/>
</dbReference>
<evidence type="ECO:0000313" key="7">
    <source>
        <dbReference type="Proteomes" id="UP000619534"/>
    </source>
</evidence>
<dbReference type="PANTHER" id="PTHR30246:SF1">
    <property type="entry name" value="2-DEHYDRO-3-DEOXY-6-PHOSPHOGALACTONATE ALDOLASE-RELATED"/>
    <property type="match status" value="1"/>
</dbReference>
<protein>
    <submittedName>
        <fullName evidence="6">2-dehydro-3-deoxy-phosphogluconate aldolase</fullName>
    </submittedName>
</protein>
<evidence type="ECO:0000256" key="3">
    <source>
        <dbReference type="ARBA" id="ARBA00011233"/>
    </source>
</evidence>
<evidence type="ECO:0000256" key="4">
    <source>
        <dbReference type="ARBA" id="ARBA00023239"/>
    </source>
</evidence>
<comment type="caution">
    <text evidence="6">The sequence shown here is derived from an EMBL/GenBank/DDBJ whole genome shotgun (WGS) entry which is preliminary data.</text>
</comment>
<dbReference type="SUPFAM" id="SSF51569">
    <property type="entry name" value="Aldolase"/>
    <property type="match status" value="1"/>
</dbReference>
<evidence type="ECO:0000256" key="2">
    <source>
        <dbReference type="ARBA" id="ARBA00006906"/>
    </source>
</evidence>
<dbReference type="PANTHER" id="PTHR30246">
    <property type="entry name" value="2-KETO-3-DEOXY-6-PHOSPHOGLUCONATE ALDOLASE"/>
    <property type="match status" value="1"/>
</dbReference>
<organism evidence="6 7">
    <name type="scientific">Thalassobacillus devorans</name>
    <dbReference type="NCBI Taxonomy" id="279813"/>
    <lineage>
        <taxon>Bacteria</taxon>
        <taxon>Bacillati</taxon>
        <taxon>Bacillota</taxon>
        <taxon>Bacilli</taxon>
        <taxon>Bacillales</taxon>
        <taxon>Bacillaceae</taxon>
        <taxon>Thalassobacillus</taxon>
    </lineage>
</organism>
<evidence type="ECO:0000313" key="6">
    <source>
        <dbReference type="EMBL" id="GGC75396.1"/>
    </source>
</evidence>
<sequence length="214" mass="22824">MSIFERLKQARIVAVIRNADEENIVPIAEALHKGGIHALEITAETDHAAKIIEKVSRALGDKLMIGAGTVLDPETARAMLLAGATFIVSPTLNTETIKVTKRYGVPSIPGAFTPTEVLTAYEHGADMVKVFPAGTVGAGYIKSIKGPLPQIPLMTTGGIDGGNMEEYFENGAEVVGIGSQLVNPKQLNKDEDYDELAKRAASYVKKVSAMSVFN</sequence>
<comment type="subunit">
    <text evidence="3">Homotrimer.</text>
</comment>
<dbReference type="CDD" id="cd00452">
    <property type="entry name" value="KDPG_aldolase"/>
    <property type="match status" value="1"/>
</dbReference>
<keyword evidence="5" id="KW-0119">Carbohydrate metabolism</keyword>
<dbReference type="Gene3D" id="3.20.20.70">
    <property type="entry name" value="Aldolase class I"/>
    <property type="match status" value="1"/>
</dbReference>